<accession>A0ABQ2P573</accession>
<dbReference type="RefSeq" id="WP_188701696.1">
    <property type="nucleotide sequence ID" value="NZ_BMLX01000001.1"/>
</dbReference>
<dbReference type="Proteomes" id="UP000637267">
    <property type="component" value="Unassembled WGS sequence"/>
</dbReference>
<dbReference type="EMBL" id="BMLX01000001">
    <property type="protein sequence ID" value="GGP18145.1"/>
    <property type="molecule type" value="Genomic_DNA"/>
</dbReference>
<sequence>MGKALTTDFLRLDVRHLKREGLLIAGKNTLLGQPEPNGAEPKPLIQIMGGQGGVNVRYFWEAGGQKRDVVQSIYLDSSACHYGNTRPWFLCPICERRVALLYLSENISCRKCKKLAYPVQNVGKLTRQIYRMHALGRRIGTKPGLTSDLRFRPKGMHVRRYQKLALLYAEKRLSVLNTINGYVNKLAQQVMKT</sequence>
<protein>
    <recommendedName>
        <fullName evidence="3">Transposase</fullName>
    </recommendedName>
</protein>
<name>A0ABQ2P573_9NEIS</name>
<evidence type="ECO:0000313" key="1">
    <source>
        <dbReference type="EMBL" id="GGP18145.1"/>
    </source>
</evidence>
<gene>
    <name evidence="1" type="ORF">GCM10010970_03400</name>
</gene>
<reference evidence="2" key="1">
    <citation type="journal article" date="2019" name="Int. J. Syst. Evol. Microbiol.">
        <title>The Global Catalogue of Microorganisms (GCM) 10K type strain sequencing project: providing services to taxonomists for standard genome sequencing and annotation.</title>
        <authorList>
            <consortium name="The Broad Institute Genomics Platform"/>
            <consortium name="The Broad Institute Genome Sequencing Center for Infectious Disease"/>
            <person name="Wu L."/>
            <person name="Ma J."/>
        </authorList>
    </citation>
    <scope>NUCLEOTIDE SEQUENCE [LARGE SCALE GENOMIC DNA]</scope>
    <source>
        <strain evidence="2">CGMCC 1.8859</strain>
    </source>
</reference>
<evidence type="ECO:0008006" key="3">
    <source>
        <dbReference type="Google" id="ProtNLM"/>
    </source>
</evidence>
<comment type="caution">
    <text evidence="1">The sequence shown here is derived from an EMBL/GenBank/DDBJ whole genome shotgun (WGS) entry which is preliminary data.</text>
</comment>
<keyword evidence="2" id="KW-1185">Reference proteome</keyword>
<evidence type="ECO:0000313" key="2">
    <source>
        <dbReference type="Proteomes" id="UP000637267"/>
    </source>
</evidence>
<proteinExistence type="predicted"/>
<organism evidence="1 2">
    <name type="scientific">Silvimonas iriomotensis</name>
    <dbReference type="NCBI Taxonomy" id="449662"/>
    <lineage>
        <taxon>Bacteria</taxon>
        <taxon>Pseudomonadati</taxon>
        <taxon>Pseudomonadota</taxon>
        <taxon>Betaproteobacteria</taxon>
        <taxon>Neisseriales</taxon>
        <taxon>Chitinibacteraceae</taxon>
        <taxon>Silvimonas</taxon>
    </lineage>
</organism>